<name>A0A433TY23_ELYCH</name>
<organism evidence="2 3">
    <name type="scientific">Elysia chlorotica</name>
    <name type="common">Eastern emerald elysia</name>
    <name type="synonym">Sea slug</name>
    <dbReference type="NCBI Taxonomy" id="188477"/>
    <lineage>
        <taxon>Eukaryota</taxon>
        <taxon>Metazoa</taxon>
        <taxon>Spiralia</taxon>
        <taxon>Lophotrochozoa</taxon>
        <taxon>Mollusca</taxon>
        <taxon>Gastropoda</taxon>
        <taxon>Heterobranchia</taxon>
        <taxon>Euthyneura</taxon>
        <taxon>Panpulmonata</taxon>
        <taxon>Sacoglossa</taxon>
        <taxon>Placobranchoidea</taxon>
        <taxon>Plakobranchidae</taxon>
        <taxon>Elysia</taxon>
    </lineage>
</organism>
<dbReference type="AlphaFoldDB" id="A0A433TY23"/>
<feature type="compositionally biased region" description="Basic residues" evidence="1">
    <location>
        <begin position="1"/>
        <end position="12"/>
    </location>
</feature>
<dbReference type="OrthoDB" id="6154460at2759"/>
<proteinExistence type="predicted"/>
<dbReference type="Proteomes" id="UP000271974">
    <property type="component" value="Unassembled WGS sequence"/>
</dbReference>
<keyword evidence="3" id="KW-1185">Reference proteome</keyword>
<accession>A0A433TY23</accession>
<feature type="compositionally biased region" description="Basic residues" evidence="1">
    <location>
        <begin position="178"/>
        <end position="223"/>
    </location>
</feature>
<gene>
    <name evidence="2" type="ORF">EGW08_005731</name>
</gene>
<sequence>MTMKNSRSKSLKQTRSTALSCRSKCTKSFPREPPPEVKKLTNTILSGNRNRNNTSACAEARGSDVQHRAELPLPVLVRLIVIALQKISDPKGSSLKDIRRLLASVGVIEESTDLRQAMIVALKLGAVARPVWAVKAGLYGRYVQGDGIPIFAGRKSRPQKLRHRRSQWITAAEESRKRSAKKRKGGKKHTSKRSRRRDSNRPRRLQVQRRNRKARTCKRRKSA</sequence>
<comment type="caution">
    <text evidence="2">The sequence shown here is derived from an EMBL/GenBank/DDBJ whole genome shotgun (WGS) entry which is preliminary data.</text>
</comment>
<evidence type="ECO:0000256" key="1">
    <source>
        <dbReference type="SAM" id="MobiDB-lite"/>
    </source>
</evidence>
<dbReference type="EMBL" id="RQTK01000137">
    <property type="protein sequence ID" value="RUS86481.1"/>
    <property type="molecule type" value="Genomic_DNA"/>
</dbReference>
<evidence type="ECO:0008006" key="4">
    <source>
        <dbReference type="Google" id="ProtNLM"/>
    </source>
</evidence>
<evidence type="ECO:0000313" key="3">
    <source>
        <dbReference type="Proteomes" id="UP000271974"/>
    </source>
</evidence>
<feature type="region of interest" description="Disordered" evidence="1">
    <location>
        <begin position="154"/>
        <end position="223"/>
    </location>
</feature>
<reference evidence="2 3" key="1">
    <citation type="submission" date="2019-01" db="EMBL/GenBank/DDBJ databases">
        <title>A draft genome assembly of the solar-powered sea slug Elysia chlorotica.</title>
        <authorList>
            <person name="Cai H."/>
            <person name="Li Q."/>
            <person name="Fang X."/>
            <person name="Li J."/>
            <person name="Curtis N.E."/>
            <person name="Altenburger A."/>
            <person name="Shibata T."/>
            <person name="Feng M."/>
            <person name="Maeda T."/>
            <person name="Schwartz J.A."/>
            <person name="Shigenobu S."/>
            <person name="Lundholm N."/>
            <person name="Nishiyama T."/>
            <person name="Yang H."/>
            <person name="Hasebe M."/>
            <person name="Li S."/>
            <person name="Pierce S.K."/>
            <person name="Wang J."/>
        </authorList>
    </citation>
    <scope>NUCLEOTIDE SEQUENCE [LARGE SCALE GENOMIC DNA]</scope>
    <source>
        <strain evidence="2">EC2010</strain>
        <tissue evidence="2">Whole organism of an adult</tissue>
    </source>
</reference>
<feature type="region of interest" description="Disordered" evidence="1">
    <location>
        <begin position="1"/>
        <end position="35"/>
    </location>
</feature>
<protein>
    <recommendedName>
        <fullName evidence="4">H15 domain-containing protein</fullName>
    </recommendedName>
</protein>
<feature type="compositionally biased region" description="Basic residues" evidence="1">
    <location>
        <begin position="154"/>
        <end position="166"/>
    </location>
</feature>
<evidence type="ECO:0000313" key="2">
    <source>
        <dbReference type="EMBL" id="RUS86481.1"/>
    </source>
</evidence>